<evidence type="ECO:0000256" key="5">
    <source>
        <dbReference type="ARBA" id="ARBA00022553"/>
    </source>
</evidence>
<dbReference type="PROSITE" id="PS50885">
    <property type="entry name" value="HAMP"/>
    <property type="match status" value="1"/>
</dbReference>
<evidence type="ECO:0000256" key="2">
    <source>
        <dbReference type="ARBA" id="ARBA00004651"/>
    </source>
</evidence>
<evidence type="ECO:0000256" key="14">
    <source>
        <dbReference type="SAM" id="MobiDB-lite"/>
    </source>
</evidence>
<evidence type="ECO:0000256" key="1">
    <source>
        <dbReference type="ARBA" id="ARBA00000085"/>
    </source>
</evidence>
<dbReference type="GO" id="GO:0005886">
    <property type="term" value="C:plasma membrane"/>
    <property type="evidence" value="ECO:0007669"/>
    <property type="project" value="UniProtKB-SubCell"/>
</dbReference>
<keyword evidence="11 15" id="KW-1133">Transmembrane helix</keyword>
<comment type="subcellular location">
    <subcellularLocation>
        <location evidence="2">Cell membrane</location>
        <topology evidence="2">Multi-pass membrane protein</topology>
    </subcellularLocation>
</comment>
<dbReference type="NCBIfam" id="TIGR00229">
    <property type="entry name" value="sensory_box"/>
    <property type="match status" value="1"/>
</dbReference>
<dbReference type="SMART" id="SM00388">
    <property type="entry name" value="HisKA"/>
    <property type="match status" value="1"/>
</dbReference>
<evidence type="ECO:0000313" key="20">
    <source>
        <dbReference type="Proteomes" id="UP000190027"/>
    </source>
</evidence>
<dbReference type="InterPro" id="IPR035965">
    <property type="entry name" value="PAS-like_dom_sf"/>
</dbReference>
<feature type="compositionally biased region" description="Basic and acidic residues" evidence="14">
    <location>
        <begin position="1"/>
        <end position="31"/>
    </location>
</feature>
<dbReference type="CDD" id="cd00082">
    <property type="entry name" value="HisKA"/>
    <property type="match status" value="1"/>
</dbReference>
<feature type="domain" description="Histidine kinase" evidence="16">
    <location>
        <begin position="576"/>
        <end position="788"/>
    </location>
</feature>
<dbReference type="InterPro" id="IPR013767">
    <property type="entry name" value="PAS_fold"/>
</dbReference>
<dbReference type="EMBL" id="FUYC01000014">
    <property type="protein sequence ID" value="SKA91509.1"/>
    <property type="molecule type" value="Genomic_DNA"/>
</dbReference>
<feature type="compositionally biased region" description="Acidic residues" evidence="14">
    <location>
        <begin position="40"/>
        <end position="51"/>
    </location>
</feature>
<comment type="catalytic activity">
    <reaction evidence="1">
        <text>ATP + protein L-histidine = ADP + protein N-phospho-L-histidine.</text>
        <dbReference type="EC" id="2.7.13.3"/>
    </reaction>
</comment>
<dbReference type="Proteomes" id="UP000190027">
    <property type="component" value="Unassembled WGS sequence"/>
</dbReference>
<dbReference type="Pfam" id="PF00989">
    <property type="entry name" value="PAS"/>
    <property type="match status" value="1"/>
</dbReference>
<evidence type="ECO:0000256" key="8">
    <source>
        <dbReference type="ARBA" id="ARBA00022741"/>
    </source>
</evidence>
<dbReference type="GO" id="GO:0006355">
    <property type="term" value="P:regulation of DNA-templated transcription"/>
    <property type="evidence" value="ECO:0007669"/>
    <property type="project" value="InterPro"/>
</dbReference>
<evidence type="ECO:0000256" key="13">
    <source>
        <dbReference type="ARBA" id="ARBA00023136"/>
    </source>
</evidence>
<dbReference type="InterPro" id="IPR050980">
    <property type="entry name" value="2C_sensor_his_kinase"/>
</dbReference>
<dbReference type="InterPro" id="IPR004358">
    <property type="entry name" value="Sig_transdc_His_kin-like_C"/>
</dbReference>
<keyword evidence="6" id="KW-0808">Transferase</keyword>
<dbReference type="PANTHER" id="PTHR44936:SF10">
    <property type="entry name" value="SENSOR PROTEIN RSTB"/>
    <property type="match status" value="1"/>
</dbReference>
<dbReference type="PROSITE" id="PS50112">
    <property type="entry name" value="PAS"/>
    <property type="match status" value="1"/>
</dbReference>
<keyword evidence="20" id="KW-1185">Reference proteome</keyword>
<dbReference type="RefSeq" id="WP_078717894.1">
    <property type="nucleotide sequence ID" value="NZ_FUYC01000014.1"/>
</dbReference>
<dbReference type="InterPro" id="IPR005467">
    <property type="entry name" value="His_kinase_dom"/>
</dbReference>
<dbReference type="PIRSF" id="PIRSF037532">
    <property type="entry name" value="STHK_NtrY"/>
    <property type="match status" value="1"/>
</dbReference>
<evidence type="ECO:0000259" key="16">
    <source>
        <dbReference type="PROSITE" id="PS50109"/>
    </source>
</evidence>
<evidence type="ECO:0000256" key="7">
    <source>
        <dbReference type="ARBA" id="ARBA00022692"/>
    </source>
</evidence>
<protein>
    <recommendedName>
        <fullName evidence="3">histidine kinase</fullName>
        <ecNumber evidence="3">2.7.13.3</ecNumber>
    </recommendedName>
</protein>
<evidence type="ECO:0000256" key="12">
    <source>
        <dbReference type="ARBA" id="ARBA00023012"/>
    </source>
</evidence>
<feature type="transmembrane region" description="Helical" evidence="15">
    <location>
        <begin position="350"/>
        <end position="370"/>
    </location>
</feature>
<dbReference type="PANTHER" id="PTHR44936">
    <property type="entry name" value="SENSOR PROTEIN CREC"/>
    <property type="match status" value="1"/>
</dbReference>
<feature type="transmembrane region" description="Helical" evidence="15">
    <location>
        <begin position="107"/>
        <end position="128"/>
    </location>
</feature>
<dbReference type="InterPro" id="IPR003660">
    <property type="entry name" value="HAMP_dom"/>
</dbReference>
<evidence type="ECO:0000259" key="17">
    <source>
        <dbReference type="PROSITE" id="PS50112"/>
    </source>
</evidence>
<sequence>MEEKRGRDEAPDTREQRARGEDSDIPREHGVIPEVPVSSDDPDQAVPEDLEAQAPEAPGPATSIAVGAPHAKERKRRRWELLIAVTCFGLIALLTWVQLKYLAVDSYLFLGLFNINFILLLLVLFIVTRNAVKLLLERRRKVLGSRLRTRLVVAFVSLSLIPTLLMFIVSVKFVQTSVDYWFKVQVEDSMEHALKLSETFYRVMEERLARQAGTLENLLREKGFRWGGKGMDAFCEEKATEWGVSLLGVAQPDGTYVSLYRNARMQRRWGEFEKRIAKQYRKKPGAAFLLEGGGPDHVIVYRPVDAGETGYIVIGEQLGWDVHEKLSQVINGLNEYQKLKTLKSPWKSTLYMTLGVMTALIILGAVWFGFRLAKEMSAPIQALAAGTERVARGDLSVHLEDPSDDELGFLVKSFNSMTEDLRESRSRLDTYNRRLSQQNRELERRGRYIEAVLENITSGVVTMDHEGRVGTMNRAAEDMLGLVAREIIGRKPLMFLQGEFAEMLREAREQMALDPFSQWQRQIDIQVRGRLAKFFVNVVSLRAKDGEAYGIVAVFEDITELERVQRMAAWREVARRIAHEIKNPLTPIKLSAQRLQRRYGGDHTDKTFASCTELIVRQVERIQQMVTQFSSYAKLPEMQPKPGELPLLLQEVVDMFANTHRDISWSLELETEIPVFSFDREGLRRVFINLLTNAAEALHETENAEVRVMARHDAEKGRVVVRVRDNGPGISKEEAARLFEPYFSRKKGGTGLGLTIVRTVVGDHRGVVHASARPKDGGAEFVVRLPDS</sequence>
<proteinExistence type="predicted"/>
<keyword evidence="4" id="KW-1003">Cell membrane</keyword>
<organism evidence="19 20">
    <name type="scientific">Paucidesulfovibrio gracilis DSM 16080</name>
    <dbReference type="NCBI Taxonomy" id="1121449"/>
    <lineage>
        <taxon>Bacteria</taxon>
        <taxon>Pseudomonadati</taxon>
        <taxon>Thermodesulfobacteriota</taxon>
        <taxon>Desulfovibrionia</taxon>
        <taxon>Desulfovibrionales</taxon>
        <taxon>Desulfovibrionaceae</taxon>
        <taxon>Paucidesulfovibrio</taxon>
    </lineage>
</organism>
<dbReference type="AlphaFoldDB" id="A0A1T4XPL5"/>
<feature type="domain" description="HAMP" evidence="18">
    <location>
        <begin position="374"/>
        <end position="426"/>
    </location>
</feature>
<dbReference type="Pfam" id="PF00512">
    <property type="entry name" value="HisKA"/>
    <property type="match status" value="1"/>
</dbReference>
<evidence type="ECO:0000313" key="19">
    <source>
        <dbReference type="EMBL" id="SKA91509.1"/>
    </source>
</evidence>
<keyword evidence="9 19" id="KW-0418">Kinase</keyword>
<dbReference type="SUPFAM" id="SSF47384">
    <property type="entry name" value="Homodimeric domain of signal transducing histidine kinase"/>
    <property type="match status" value="1"/>
</dbReference>
<dbReference type="SUPFAM" id="SSF158472">
    <property type="entry name" value="HAMP domain-like"/>
    <property type="match status" value="1"/>
</dbReference>
<keyword evidence="13 15" id="KW-0472">Membrane</keyword>
<evidence type="ECO:0000256" key="9">
    <source>
        <dbReference type="ARBA" id="ARBA00022777"/>
    </source>
</evidence>
<dbReference type="InterPro" id="IPR017232">
    <property type="entry name" value="NtrY"/>
</dbReference>
<evidence type="ECO:0000256" key="3">
    <source>
        <dbReference type="ARBA" id="ARBA00012438"/>
    </source>
</evidence>
<dbReference type="InterPro" id="IPR045671">
    <property type="entry name" value="NtrY-like_N"/>
</dbReference>
<dbReference type="PRINTS" id="PR00344">
    <property type="entry name" value="BCTRLSENSOR"/>
</dbReference>
<dbReference type="SMART" id="SM00387">
    <property type="entry name" value="HATPase_c"/>
    <property type="match status" value="1"/>
</dbReference>
<evidence type="ECO:0000256" key="4">
    <source>
        <dbReference type="ARBA" id="ARBA00022475"/>
    </source>
</evidence>
<evidence type="ECO:0000256" key="15">
    <source>
        <dbReference type="SAM" id="Phobius"/>
    </source>
</evidence>
<dbReference type="Pfam" id="PF02518">
    <property type="entry name" value="HATPase_c"/>
    <property type="match status" value="1"/>
</dbReference>
<dbReference type="InterPro" id="IPR003661">
    <property type="entry name" value="HisK_dim/P_dom"/>
</dbReference>
<keyword evidence="5" id="KW-0597">Phosphoprotein</keyword>
<dbReference type="SMART" id="SM00091">
    <property type="entry name" value="PAS"/>
    <property type="match status" value="1"/>
</dbReference>
<dbReference type="EC" id="2.7.13.3" evidence="3"/>
<dbReference type="Gene3D" id="3.30.565.10">
    <property type="entry name" value="Histidine kinase-like ATPase, C-terminal domain"/>
    <property type="match status" value="1"/>
</dbReference>
<dbReference type="Pfam" id="PF00672">
    <property type="entry name" value="HAMP"/>
    <property type="match status" value="1"/>
</dbReference>
<dbReference type="SUPFAM" id="SSF55785">
    <property type="entry name" value="PYP-like sensor domain (PAS domain)"/>
    <property type="match status" value="1"/>
</dbReference>
<dbReference type="OrthoDB" id="9781147at2"/>
<gene>
    <name evidence="19" type="ORF">SAMN02745704_02347</name>
</gene>
<dbReference type="PROSITE" id="PS50109">
    <property type="entry name" value="HIS_KIN"/>
    <property type="match status" value="1"/>
</dbReference>
<dbReference type="Gene3D" id="6.10.340.10">
    <property type="match status" value="1"/>
</dbReference>
<name>A0A1T4XPL5_9BACT</name>
<keyword evidence="8" id="KW-0547">Nucleotide-binding</keyword>
<feature type="transmembrane region" description="Helical" evidence="15">
    <location>
        <begin position="81"/>
        <end position="101"/>
    </location>
</feature>
<dbReference type="CDD" id="cd00130">
    <property type="entry name" value="PAS"/>
    <property type="match status" value="1"/>
</dbReference>
<keyword evidence="7 15" id="KW-0812">Transmembrane</keyword>
<dbReference type="InterPro" id="IPR003594">
    <property type="entry name" value="HATPase_dom"/>
</dbReference>
<dbReference type="SUPFAM" id="SSF55874">
    <property type="entry name" value="ATPase domain of HSP90 chaperone/DNA topoisomerase II/histidine kinase"/>
    <property type="match status" value="1"/>
</dbReference>
<evidence type="ECO:0000259" key="18">
    <source>
        <dbReference type="PROSITE" id="PS50885"/>
    </source>
</evidence>
<evidence type="ECO:0000256" key="10">
    <source>
        <dbReference type="ARBA" id="ARBA00022840"/>
    </source>
</evidence>
<evidence type="ECO:0000256" key="11">
    <source>
        <dbReference type="ARBA" id="ARBA00022989"/>
    </source>
</evidence>
<dbReference type="GO" id="GO:0000155">
    <property type="term" value="F:phosphorelay sensor kinase activity"/>
    <property type="evidence" value="ECO:0007669"/>
    <property type="project" value="InterPro"/>
</dbReference>
<dbReference type="InterPro" id="IPR036097">
    <property type="entry name" value="HisK_dim/P_sf"/>
</dbReference>
<feature type="transmembrane region" description="Helical" evidence="15">
    <location>
        <begin position="149"/>
        <end position="169"/>
    </location>
</feature>
<dbReference type="STRING" id="1121449.SAMN02745704_02347"/>
<dbReference type="InterPro" id="IPR000014">
    <property type="entry name" value="PAS"/>
</dbReference>
<dbReference type="GO" id="GO:0005524">
    <property type="term" value="F:ATP binding"/>
    <property type="evidence" value="ECO:0007669"/>
    <property type="project" value="UniProtKB-KW"/>
</dbReference>
<dbReference type="Pfam" id="PF19312">
    <property type="entry name" value="NtrY_N"/>
    <property type="match status" value="1"/>
</dbReference>
<feature type="region of interest" description="Disordered" evidence="14">
    <location>
        <begin position="1"/>
        <end position="69"/>
    </location>
</feature>
<dbReference type="SMART" id="SM00304">
    <property type="entry name" value="HAMP"/>
    <property type="match status" value="1"/>
</dbReference>
<accession>A0A1T4XPL5</accession>
<dbReference type="CDD" id="cd06225">
    <property type="entry name" value="HAMP"/>
    <property type="match status" value="1"/>
</dbReference>
<dbReference type="Gene3D" id="1.10.287.130">
    <property type="match status" value="1"/>
</dbReference>
<dbReference type="InterPro" id="IPR036890">
    <property type="entry name" value="HATPase_C_sf"/>
</dbReference>
<reference evidence="19 20" key="1">
    <citation type="submission" date="2017-02" db="EMBL/GenBank/DDBJ databases">
        <authorList>
            <person name="Peterson S.W."/>
        </authorList>
    </citation>
    <scope>NUCLEOTIDE SEQUENCE [LARGE SCALE GENOMIC DNA]</scope>
    <source>
        <strain evidence="19 20">DSM 16080</strain>
    </source>
</reference>
<keyword evidence="10" id="KW-0067">ATP-binding</keyword>
<dbReference type="Gene3D" id="3.30.450.20">
    <property type="entry name" value="PAS domain"/>
    <property type="match status" value="1"/>
</dbReference>
<feature type="domain" description="PAS" evidence="17">
    <location>
        <begin position="445"/>
        <end position="516"/>
    </location>
</feature>
<keyword evidence="12" id="KW-0902">Two-component regulatory system</keyword>
<evidence type="ECO:0000256" key="6">
    <source>
        <dbReference type="ARBA" id="ARBA00022679"/>
    </source>
</evidence>